<evidence type="ECO:0000313" key="2">
    <source>
        <dbReference type="EMBL" id="GKV12250.1"/>
    </source>
</evidence>
<dbReference type="AlphaFoldDB" id="A0AAV5JPD9"/>
<gene>
    <name evidence="2" type="ORF">SLEP1_g23422</name>
</gene>
<name>A0AAV5JPD9_9ROSI</name>
<dbReference type="EMBL" id="BPVZ01000036">
    <property type="protein sequence ID" value="GKV12250.1"/>
    <property type="molecule type" value="Genomic_DNA"/>
</dbReference>
<evidence type="ECO:0000313" key="3">
    <source>
        <dbReference type="Proteomes" id="UP001054252"/>
    </source>
</evidence>
<organism evidence="2 3">
    <name type="scientific">Rubroshorea leprosula</name>
    <dbReference type="NCBI Taxonomy" id="152421"/>
    <lineage>
        <taxon>Eukaryota</taxon>
        <taxon>Viridiplantae</taxon>
        <taxon>Streptophyta</taxon>
        <taxon>Embryophyta</taxon>
        <taxon>Tracheophyta</taxon>
        <taxon>Spermatophyta</taxon>
        <taxon>Magnoliopsida</taxon>
        <taxon>eudicotyledons</taxon>
        <taxon>Gunneridae</taxon>
        <taxon>Pentapetalae</taxon>
        <taxon>rosids</taxon>
        <taxon>malvids</taxon>
        <taxon>Malvales</taxon>
        <taxon>Dipterocarpaceae</taxon>
        <taxon>Rubroshorea</taxon>
    </lineage>
</organism>
<keyword evidence="3" id="KW-1185">Reference proteome</keyword>
<accession>A0AAV5JPD9</accession>
<reference evidence="2 3" key="1">
    <citation type="journal article" date="2021" name="Commun. Biol.">
        <title>The genome of Shorea leprosula (Dipterocarpaceae) highlights the ecological relevance of drought in aseasonal tropical rainforests.</title>
        <authorList>
            <person name="Ng K.K.S."/>
            <person name="Kobayashi M.J."/>
            <person name="Fawcett J.A."/>
            <person name="Hatakeyama M."/>
            <person name="Paape T."/>
            <person name="Ng C.H."/>
            <person name="Ang C.C."/>
            <person name="Tnah L.H."/>
            <person name="Lee C.T."/>
            <person name="Nishiyama T."/>
            <person name="Sese J."/>
            <person name="O'Brien M.J."/>
            <person name="Copetti D."/>
            <person name="Mohd Noor M.I."/>
            <person name="Ong R.C."/>
            <person name="Putra M."/>
            <person name="Sireger I.Z."/>
            <person name="Indrioko S."/>
            <person name="Kosugi Y."/>
            <person name="Izuno A."/>
            <person name="Isagi Y."/>
            <person name="Lee S.L."/>
            <person name="Shimizu K.K."/>
        </authorList>
    </citation>
    <scope>NUCLEOTIDE SEQUENCE [LARGE SCALE GENOMIC DNA]</scope>
    <source>
        <strain evidence="2">214</strain>
    </source>
</reference>
<protein>
    <submittedName>
        <fullName evidence="2">Uncharacterized protein</fullName>
    </submittedName>
</protein>
<dbReference type="PANTHER" id="PTHR15907">
    <property type="entry name" value="DUF614 FAMILY PROTEIN-RELATED"/>
    <property type="match status" value="1"/>
</dbReference>
<proteinExistence type="predicted"/>
<dbReference type="Proteomes" id="UP001054252">
    <property type="component" value="Unassembled WGS sequence"/>
</dbReference>
<dbReference type="InterPro" id="IPR006461">
    <property type="entry name" value="PLAC_motif_containing"/>
</dbReference>
<sequence length="375" mass="41620">MLNFTKSSILAIREVNAWCCQSSENMMRAVYSVNLSVVFDGRALAADWGILRRRFSDGNTKDYDLFFVSSSPFHSDTNSLVSIHPLPPSISVSPSTIPIFDLSTRNSGMVNASTDDHHEESGPLLSKQVEEDGSKRSCNDKGNQPKKGKVDAAPDLRDLSVEVGNGLTAERLSLGHGNVVGEPRTREQWDSGLFGCLYEFCSSESEVCFLGSRAPCVLYGSNAEGLISGPQTFRNHCWLYCGLCLIGNTCFFLCLHPCKLPWLWLRLAPRLSFLPCLCLAPCFSFPNRSALRRKFNLEGGCEALNRSCGCCGSCLEDEVQREQCESACDLTTHVFCHQCALCQEGHEIRRRILHPGFNSQPLMEMIPPEEQTMSH</sequence>
<comment type="caution">
    <text evidence="2">The sequence shown here is derived from an EMBL/GenBank/DDBJ whole genome shotgun (WGS) entry which is preliminary data.</text>
</comment>
<evidence type="ECO:0000256" key="1">
    <source>
        <dbReference type="SAM" id="MobiDB-lite"/>
    </source>
</evidence>
<feature type="compositionally biased region" description="Basic and acidic residues" evidence="1">
    <location>
        <begin position="128"/>
        <end position="139"/>
    </location>
</feature>
<feature type="region of interest" description="Disordered" evidence="1">
    <location>
        <begin position="108"/>
        <end position="154"/>
    </location>
</feature>